<feature type="domain" description="Hpc2-related" evidence="4">
    <location>
        <begin position="234"/>
        <end position="282"/>
    </location>
</feature>
<protein>
    <recommendedName>
        <fullName evidence="8">Ubinuclein middle domain-containing protein</fullName>
    </recommendedName>
</protein>
<feature type="compositionally biased region" description="Polar residues" evidence="3">
    <location>
        <begin position="431"/>
        <end position="463"/>
    </location>
</feature>
<feature type="compositionally biased region" description="Basic and acidic residues" evidence="3">
    <location>
        <begin position="8"/>
        <end position="17"/>
    </location>
</feature>
<evidence type="ECO:0000313" key="6">
    <source>
        <dbReference type="EMBL" id="PLW18026.1"/>
    </source>
</evidence>
<feature type="compositionally biased region" description="Polar residues" evidence="3">
    <location>
        <begin position="376"/>
        <end position="401"/>
    </location>
</feature>
<evidence type="ECO:0000256" key="2">
    <source>
        <dbReference type="SAM" id="Coils"/>
    </source>
</evidence>
<feature type="compositionally biased region" description="Acidic residues" evidence="3">
    <location>
        <begin position="133"/>
        <end position="148"/>
    </location>
</feature>
<evidence type="ECO:0000256" key="3">
    <source>
        <dbReference type="SAM" id="MobiDB-lite"/>
    </source>
</evidence>
<feature type="coiled-coil region" evidence="2">
    <location>
        <begin position="634"/>
        <end position="661"/>
    </location>
</feature>
<name>A0A2N5SXS0_9BASI</name>
<feature type="region of interest" description="Disordered" evidence="3">
    <location>
        <begin position="1"/>
        <end position="174"/>
    </location>
</feature>
<feature type="compositionally biased region" description="Polar residues" evidence="3">
    <location>
        <begin position="480"/>
        <end position="491"/>
    </location>
</feature>
<feature type="compositionally biased region" description="Acidic residues" evidence="3">
    <location>
        <begin position="60"/>
        <end position="81"/>
    </location>
</feature>
<feature type="region of interest" description="Disordered" evidence="3">
    <location>
        <begin position="282"/>
        <end position="491"/>
    </location>
</feature>
<feature type="compositionally biased region" description="Basic and acidic residues" evidence="3">
    <location>
        <begin position="240"/>
        <end position="251"/>
    </location>
</feature>
<accession>A0A2N5SXS0</accession>
<reference evidence="6 7" key="1">
    <citation type="submission" date="2017-11" db="EMBL/GenBank/DDBJ databases">
        <title>De novo assembly and phasing of dikaryotic genomes from two isolates of Puccinia coronata f. sp. avenae, the causal agent of oat crown rust.</title>
        <authorList>
            <person name="Miller M.E."/>
            <person name="Zhang Y."/>
            <person name="Omidvar V."/>
            <person name="Sperschneider J."/>
            <person name="Schwessinger B."/>
            <person name="Raley C."/>
            <person name="Palmer J.M."/>
            <person name="Garnica D."/>
            <person name="Upadhyaya N."/>
            <person name="Rathjen J."/>
            <person name="Taylor J.M."/>
            <person name="Park R.F."/>
            <person name="Dodds P.N."/>
            <person name="Hirsch C.D."/>
            <person name="Kianian S.F."/>
            <person name="Figueroa M."/>
        </authorList>
    </citation>
    <scope>NUCLEOTIDE SEQUENCE [LARGE SCALE GENOMIC DNA]</scope>
    <source>
        <strain evidence="6">12NC29</strain>
    </source>
</reference>
<evidence type="ECO:0000313" key="7">
    <source>
        <dbReference type="Proteomes" id="UP000235388"/>
    </source>
</evidence>
<feature type="compositionally biased region" description="Basic and acidic residues" evidence="3">
    <location>
        <begin position="42"/>
        <end position="59"/>
    </location>
</feature>
<feature type="region of interest" description="Disordered" evidence="3">
    <location>
        <begin position="683"/>
        <end position="702"/>
    </location>
</feature>
<evidence type="ECO:0000256" key="1">
    <source>
        <dbReference type="ARBA" id="ARBA00022553"/>
    </source>
</evidence>
<dbReference type="Pfam" id="PF08729">
    <property type="entry name" value="HUN"/>
    <property type="match status" value="1"/>
</dbReference>
<keyword evidence="7" id="KW-1185">Reference proteome</keyword>
<dbReference type="STRING" id="200324.A0A2N5SXS0"/>
<dbReference type="OrthoDB" id="5576775at2759"/>
<sequence length="792" mass="87748">MDPGFLARLERQARDKLGLSPLGSHPDTSVDHPPPLPPDSGHNGDFHLHPHPHPVHDVDDSQADDGDEDEDDEDDGDDGDGDHDGDNENDEALRDISELPEELEDRHLTQLDGLPIPIPTEHSDEHDSAPPNEEAEDDEDDGTTESDPDEPRPKKPDPIPTIRLTLPLPTKFPISTPVEQSVSLLAKEAGYTLPADTAITFGASAVPEPEQPPPAQPLNQDTSTDVTLPPPKRRRRKRIQERDEGYDKDDPFVDDSEAFIMEPKYYHPPARDGYFVAHGAVELKSDSKQTRVRKPTVRAPKKPPLGEVPSNPPPANDQSKPKRPIPPKAVPESSSAAAKPIPPVAPQAKKVMQIDDSSSRDEAPRPISGPPPKNVPLSTTPSQKSMPQPLPSTSKAPSSGTIHPVDVGPTPHTARPSHSNSPKLINGEARSGTSEGTPKNGQSPAVSSTQPPRQRPSTSQRHSGTPHDPIYLGDDEDRQAINQPSSDINQSSIHETGVSFMSVAGPSHPVPQHVRPPYLKARSLPERTSAGPLPRPLEEALDGLKAEIEAVSPFVPKRFPAELRPSTLRVAQLALDMNEYDECFFVRLAQLFPYNTFTIKKYVKREILPQRKLYYQTEINRRIERLKELIMEGMPAAREDHEAAMREYQKAKRAYDEKITEEPSGALPTNASTILGDTVMKNPHEPLTAEPAEKPPKTPFKSFKITPPMRELIYEMIKLEDELCETIKDTQKIVDKNVTLKDTSNRRQFYLRLAQLWPDDFMTTQKLSREVANMKKKHENTADPPPQVITVL</sequence>
<proteinExistence type="predicted"/>
<feature type="domain" description="Ubinuclein middle" evidence="5">
    <location>
        <begin position="532"/>
        <end position="769"/>
    </location>
</feature>
<dbReference type="InterPro" id="IPR014840">
    <property type="entry name" value="HRD"/>
</dbReference>
<dbReference type="AlphaFoldDB" id="A0A2N5SXS0"/>
<keyword evidence="2" id="KW-0175">Coiled coil</keyword>
<dbReference type="Pfam" id="PF14075">
    <property type="entry name" value="UBN_AB"/>
    <property type="match status" value="1"/>
</dbReference>
<evidence type="ECO:0000259" key="4">
    <source>
        <dbReference type="Pfam" id="PF08729"/>
    </source>
</evidence>
<feature type="compositionally biased region" description="Basic residues" evidence="3">
    <location>
        <begin position="290"/>
        <end position="301"/>
    </location>
</feature>
<feature type="compositionally biased region" description="Low complexity" evidence="3">
    <location>
        <begin position="160"/>
        <end position="169"/>
    </location>
</feature>
<dbReference type="Proteomes" id="UP000235388">
    <property type="component" value="Unassembled WGS sequence"/>
</dbReference>
<evidence type="ECO:0008006" key="8">
    <source>
        <dbReference type="Google" id="ProtNLM"/>
    </source>
</evidence>
<dbReference type="InterPro" id="IPR026947">
    <property type="entry name" value="UBN_middle_dom"/>
</dbReference>
<dbReference type="EMBL" id="PGCJ01000839">
    <property type="protein sequence ID" value="PLW18026.1"/>
    <property type="molecule type" value="Genomic_DNA"/>
</dbReference>
<evidence type="ECO:0000259" key="5">
    <source>
        <dbReference type="Pfam" id="PF14075"/>
    </source>
</evidence>
<keyword evidence="1" id="KW-0597">Phosphoprotein</keyword>
<comment type="caution">
    <text evidence="6">The sequence shown here is derived from an EMBL/GenBank/DDBJ whole genome shotgun (WGS) entry which is preliminary data.</text>
</comment>
<feature type="compositionally biased region" description="Basic and acidic residues" evidence="3">
    <location>
        <begin position="82"/>
        <end position="97"/>
    </location>
</feature>
<gene>
    <name evidence="6" type="ORF">PCANC_07145</name>
</gene>
<organism evidence="6 7">
    <name type="scientific">Puccinia coronata f. sp. avenae</name>
    <dbReference type="NCBI Taxonomy" id="200324"/>
    <lineage>
        <taxon>Eukaryota</taxon>
        <taxon>Fungi</taxon>
        <taxon>Dikarya</taxon>
        <taxon>Basidiomycota</taxon>
        <taxon>Pucciniomycotina</taxon>
        <taxon>Pucciniomycetes</taxon>
        <taxon>Pucciniales</taxon>
        <taxon>Pucciniaceae</taxon>
        <taxon>Puccinia</taxon>
    </lineage>
</organism>
<feature type="region of interest" description="Disordered" evidence="3">
    <location>
        <begin position="202"/>
        <end position="254"/>
    </location>
</feature>